<dbReference type="WBParaSite" id="nRc.2.0.1.t13749-RA">
    <property type="protein sequence ID" value="nRc.2.0.1.t13749-RA"/>
    <property type="gene ID" value="nRc.2.0.1.g13749"/>
</dbReference>
<keyword evidence="1" id="KW-1185">Reference proteome</keyword>
<reference evidence="2" key="1">
    <citation type="submission" date="2022-11" db="UniProtKB">
        <authorList>
            <consortium name="WormBaseParasite"/>
        </authorList>
    </citation>
    <scope>IDENTIFICATION</scope>
</reference>
<name>A0A915IIV7_ROMCU</name>
<protein>
    <submittedName>
        <fullName evidence="2">Uncharacterized protein</fullName>
    </submittedName>
</protein>
<dbReference type="AlphaFoldDB" id="A0A915IIV7"/>
<dbReference type="Proteomes" id="UP000887565">
    <property type="component" value="Unplaced"/>
</dbReference>
<organism evidence="1 2">
    <name type="scientific">Romanomermis culicivorax</name>
    <name type="common">Nematode worm</name>
    <dbReference type="NCBI Taxonomy" id="13658"/>
    <lineage>
        <taxon>Eukaryota</taxon>
        <taxon>Metazoa</taxon>
        <taxon>Ecdysozoa</taxon>
        <taxon>Nematoda</taxon>
        <taxon>Enoplea</taxon>
        <taxon>Dorylaimia</taxon>
        <taxon>Mermithida</taxon>
        <taxon>Mermithoidea</taxon>
        <taxon>Mermithidae</taxon>
        <taxon>Romanomermis</taxon>
    </lineage>
</organism>
<evidence type="ECO:0000313" key="2">
    <source>
        <dbReference type="WBParaSite" id="nRc.2.0.1.t13749-RA"/>
    </source>
</evidence>
<evidence type="ECO:0000313" key="1">
    <source>
        <dbReference type="Proteomes" id="UP000887565"/>
    </source>
</evidence>
<accession>A0A915IIV7</accession>
<proteinExistence type="predicted"/>
<sequence>MHKNDQKIVYTKVQAEWSAFKASVLNNCDTCVGSILAIPANVRKMSFFAVAVSLFRDNFSLVRDSERRQRFLIERCCCCCSSSSLSDSSSVTCDSCSSGGGDADIAAELIDMER</sequence>